<dbReference type="OrthoDB" id="9794345at2"/>
<evidence type="ECO:0000256" key="3">
    <source>
        <dbReference type="ARBA" id="ARBA00021539"/>
    </source>
</evidence>
<sequence>MRRQRGFTLLELLVALGIFGLVAAMAFSGLRTVLDAREQTARHAERLAELERTMLFLGRDVIQTVDRPIRDELGDTRPALSGGEGHPALELTRSGWANPTGAQRSTLQRVGWEFREERLYRSAWRVLDRAHDSEPYSVPMLRGVRELTIRFLDADREWSDSWPPPEENTPTLPLAISVSLELEDWGAVERLWMVPGGGV</sequence>
<keyword evidence="13" id="KW-1185">Reference proteome</keyword>
<keyword evidence="8 11" id="KW-1133">Transmembrane helix</keyword>
<dbReference type="NCBIfam" id="TIGR02532">
    <property type="entry name" value="IV_pilin_GFxxxE"/>
    <property type="match status" value="1"/>
</dbReference>
<evidence type="ECO:0000256" key="10">
    <source>
        <dbReference type="SAM" id="MobiDB-lite"/>
    </source>
</evidence>
<evidence type="ECO:0000256" key="4">
    <source>
        <dbReference type="ARBA" id="ARBA00022475"/>
    </source>
</evidence>
<evidence type="ECO:0000256" key="9">
    <source>
        <dbReference type="ARBA" id="ARBA00023136"/>
    </source>
</evidence>
<dbReference type="InterPro" id="IPR051621">
    <property type="entry name" value="T2SS_protein_J"/>
</dbReference>
<dbReference type="STRING" id="415747.SAMN03097708_02731"/>
<dbReference type="GO" id="GO:0015627">
    <property type="term" value="C:type II protein secretion system complex"/>
    <property type="evidence" value="ECO:0007669"/>
    <property type="project" value="InterPro"/>
</dbReference>
<keyword evidence="4" id="KW-1003">Cell membrane</keyword>
<dbReference type="PANTHER" id="PTHR39583">
    <property type="entry name" value="TYPE II SECRETION SYSTEM PROTEIN J-RELATED"/>
    <property type="match status" value="1"/>
</dbReference>
<dbReference type="AlphaFoldDB" id="A0A1G5QSQ2"/>
<comment type="similarity">
    <text evidence="2">Belongs to the GSP J family.</text>
</comment>
<dbReference type="Pfam" id="PF11612">
    <property type="entry name" value="T2SSJ"/>
    <property type="match status" value="1"/>
</dbReference>
<evidence type="ECO:0000256" key="11">
    <source>
        <dbReference type="SAM" id="Phobius"/>
    </source>
</evidence>
<dbReference type="Gene3D" id="3.10.610.10">
    <property type="entry name" value="GSPII I/J protein-like"/>
    <property type="match status" value="1"/>
</dbReference>
<evidence type="ECO:0000256" key="8">
    <source>
        <dbReference type="ARBA" id="ARBA00022989"/>
    </source>
</evidence>
<organism evidence="12 13">
    <name type="scientific">Thiohalomonas denitrificans</name>
    <dbReference type="NCBI Taxonomy" id="415747"/>
    <lineage>
        <taxon>Bacteria</taxon>
        <taxon>Pseudomonadati</taxon>
        <taxon>Pseudomonadota</taxon>
        <taxon>Gammaproteobacteria</taxon>
        <taxon>Thiohalomonadales</taxon>
        <taxon>Thiohalomonadaceae</taxon>
        <taxon>Thiohalomonas</taxon>
    </lineage>
</organism>
<evidence type="ECO:0000313" key="12">
    <source>
        <dbReference type="EMBL" id="SCZ64885.1"/>
    </source>
</evidence>
<reference evidence="12 13" key="1">
    <citation type="submission" date="2016-10" db="EMBL/GenBank/DDBJ databases">
        <authorList>
            <person name="de Groot N.N."/>
        </authorList>
    </citation>
    <scope>NUCLEOTIDE SEQUENCE [LARGE SCALE GENOMIC DNA]</scope>
    <source>
        <strain evidence="12 13">HLD2</strain>
    </source>
</reference>
<dbReference type="Gene3D" id="2.10.70.20">
    <property type="entry name" value="gspk-gspi-gspj complex like domains"/>
    <property type="match status" value="1"/>
</dbReference>
<dbReference type="InterPro" id="IPR012902">
    <property type="entry name" value="N_methyl_site"/>
</dbReference>
<accession>A0A1G5QSQ2</accession>
<dbReference type="PANTHER" id="PTHR39583:SF2">
    <property type="entry name" value="TYPE II SECRETION SYSTEM PROTEIN J"/>
    <property type="match status" value="1"/>
</dbReference>
<evidence type="ECO:0000256" key="6">
    <source>
        <dbReference type="ARBA" id="ARBA00022519"/>
    </source>
</evidence>
<keyword evidence="5" id="KW-0488">Methylation</keyword>
<comment type="subcellular location">
    <subcellularLocation>
        <location evidence="1">Cell inner membrane</location>
        <topology evidence="1">Single-pass membrane protein</topology>
    </subcellularLocation>
</comment>
<evidence type="ECO:0000256" key="7">
    <source>
        <dbReference type="ARBA" id="ARBA00022692"/>
    </source>
</evidence>
<feature type="region of interest" description="Disordered" evidence="10">
    <location>
        <begin position="72"/>
        <end position="102"/>
    </location>
</feature>
<dbReference type="RefSeq" id="WP_092998270.1">
    <property type="nucleotide sequence ID" value="NZ_FMWD01000009.1"/>
</dbReference>
<evidence type="ECO:0000256" key="2">
    <source>
        <dbReference type="ARBA" id="ARBA00011084"/>
    </source>
</evidence>
<dbReference type="SUPFAM" id="SSF54523">
    <property type="entry name" value="Pili subunits"/>
    <property type="match status" value="1"/>
</dbReference>
<dbReference type="PROSITE" id="PS00409">
    <property type="entry name" value="PROKAR_NTER_METHYL"/>
    <property type="match status" value="1"/>
</dbReference>
<gene>
    <name evidence="12" type="ORF">SAMN03097708_02731</name>
</gene>
<dbReference type="GO" id="GO:0015628">
    <property type="term" value="P:protein secretion by the type II secretion system"/>
    <property type="evidence" value="ECO:0007669"/>
    <property type="project" value="InterPro"/>
</dbReference>
<evidence type="ECO:0000256" key="1">
    <source>
        <dbReference type="ARBA" id="ARBA00004377"/>
    </source>
</evidence>
<dbReference type="Pfam" id="PF07963">
    <property type="entry name" value="N_methyl"/>
    <property type="match status" value="1"/>
</dbReference>
<dbReference type="GO" id="GO:0005886">
    <property type="term" value="C:plasma membrane"/>
    <property type="evidence" value="ECO:0007669"/>
    <property type="project" value="UniProtKB-SubCell"/>
</dbReference>
<name>A0A1G5QSQ2_9GAMM</name>
<keyword evidence="7 11" id="KW-0812">Transmembrane</keyword>
<feature type="transmembrane region" description="Helical" evidence="11">
    <location>
        <begin position="12"/>
        <end position="30"/>
    </location>
</feature>
<protein>
    <recommendedName>
        <fullName evidence="3">Type II secretion system protein J</fullName>
    </recommendedName>
</protein>
<dbReference type="InterPro" id="IPR010055">
    <property type="entry name" value="T2SS_protein-GspJ"/>
</dbReference>
<dbReference type="NCBIfam" id="TIGR01711">
    <property type="entry name" value="gspJ"/>
    <property type="match status" value="1"/>
</dbReference>
<dbReference type="InterPro" id="IPR045584">
    <property type="entry name" value="Pilin-like"/>
</dbReference>
<keyword evidence="6" id="KW-0997">Cell inner membrane</keyword>
<dbReference type="Proteomes" id="UP000199648">
    <property type="component" value="Unassembled WGS sequence"/>
</dbReference>
<evidence type="ECO:0000313" key="13">
    <source>
        <dbReference type="Proteomes" id="UP000199648"/>
    </source>
</evidence>
<keyword evidence="9 11" id="KW-0472">Membrane</keyword>
<dbReference type="EMBL" id="FMWD01000009">
    <property type="protein sequence ID" value="SCZ64885.1"/>
    <property type="molecule type" value="Genomic_DNA"/>
</dbReference>
<evidence type="ECO:0000256" key="5">
    <source>
        <dbReference type="ARBA" id="ARBA00022481"/>
    </source>
</evidence>
<proteinExistence type="inferred from homology"/>